<organism evidence="1 2">
    <name type="scientific">Bifidobacterium canis</name>
    <dbReference type="NCBI Taxonomy" id="2610880"/>
    <lineage>
        <taxon>Bacteria</taxon>
        <taxon>Bacillati</taxon>
        <taxon>Actinomycetota</taxon>
        <taxon>Actinomycetes</taxon>
        <taxon>Bifidobacteriales</taxon>
        <taxon>Bifidobacteriaceae</taxon>
        <taxon>Bifidobacterium</taxon>
    </lineage>
</organism>
<evidence type="ECO:0000313" key="1">
    <source>
        <dbReference type="EMBL" id="MUH59808.1"/>
    </source>
</evidence>
<dbReference type="Proteomes" id="UP000487882">
    <property type="component" value="Unassembled WGS sequence"/>
</dbReference>
<proteinExistence type="predicted"/>
<dbReference type="AlphaFoldDB" id="A0A7K1J571"/>
<comment type="caution">
    <text evidence="1">The sequence shown here is derived from an EMBL/GenBank/DDBJ whole genome shotgun (WGS) entry which is preliminary data.</text>
</comment>
<gene>
    <name evidence="1" type="ORF">GSD1FS_1151</name>
</gene>
<reference evidence="1 2" key="1">
    <citation type="submission" date="2019-09" db="EMBL/GenBank/DDBJ databases">
        <title>Bifidobacterium canis sp. nov., isolated from the digestive tract of German Shepherd dog puppy.</title>
        <authorList>
            <person name="Bunesova V."/>
        </authorList>
    </citation>
    <scope>NUCLEOTIDE SEQUENCE [LARGE SCALE GENOMIC DNA]</scope>
    <source>
        <strain evidence="1 2">GSD1FS</strain>
    </source>
</reference>
<keyword evidence="2" id="KW-1185">Reference proteome</keyword>
<name>A0A7K1J571_9BIFI</name>
<protein>
    <submittedName>
        <fullName evidence="1">Uncharacterized protein</fullName>
    </submittedName>
</protein>
<accession>A0A7K1J571</accession>
<sequence length="38" mass="4354">MITVTRRDYSRKRADALVHENASAESNFTAKPVYRSVI</sequence>
<evidence type="ECO:0000313" key="2">
    <source>
        <dbReference type="Proteomes" id="UP000487882"/>
    </source>
</evidence>
<dbReference type="EMBL" id="WNLP01000005">
    <property type="protein sequence ID" value="MUH59808.1"/>
    <property type="molecule type" value="Genomic_DNA"/>
</dbReference>